<name>A0ACC2UZM0_9TREE</name>
<organism evidence="1 2">
    <name type="scientific">Naganishia friedmannii</name>
    <dbReference type="NCBI Taxonomy" id="89922"/>
    <lineage>
        <taxon>Eukaryota</taxon>
        <taxon>Fungi</taxon>
        <taxon>Dikarya</taxon>
        <taxon>Basidiomycota</taxon>
        <taxon>Agaricomycotina</taxon>
        <taxon>Tremellomycetes</taxon>
        <taxon>Filobasidiales</taxon>
        <taxon>Filobasidiaceae</taxon>
        <taxon>Naganishia</taxon>
    </lineage>
</organism>
<reference evidence="1" key="1">
    <citation type="submission" date="2023-04" db="EMBL/GenBank/DDBJ databases">
        <title>Draft Genome sequencing of Naganishia species isolated from polar environments using Oxford Nanopore Technology.</title>
        <authorList>
            <person name="Leo P."/>
            <person name="Venkateswaran K."/>
        </authorList>
    </citation>
    <scope>NUCLEOTIDE SEQUENCE</scope>
    <source>
        <strain evidence="1">MNA-CCFEE 5423</strain>
    </source>
</reference>
<accession>A0ACC2UZM0</accession>
<dbReference type="EMBL" id="JASBWT010000041">
    <property type="protein sequence ID" value="KAJ9092211.1"/>
    <property type="molecule type" value="Genomic_DNA"/>
</dbReference>
<comment type="caution">
    <text evidence="1">The sequence shown here is derived from an EMBL/GenBank/DDBJ whole genome shotgun (WGS) entry which is preliminary data.</text>
</comment>
<gene>
    <name evidence="1" type="ORF">QFC21_006957</name>
</gene>
<dbReference type="Proteomes" id="UP001227268">
    <property type="component" value="Unassembled WGS sequence"/>
</dbReference>
<sequence length="278" mass="30202">MSSSRSSTSSRSSSSLSSSPISRAHSPLPRIGTGTYFSYLGITSSLLGIASGAALFLAFPFPTTIPVFVALLTALTLWTCGTWLGIVWSVVGVRVKAKRWWWWSLPGRRSVEEEGYRVLPQDLAFEEKQQQQQHLQQRRSRTSWITLCLATCIVLFLLCLGITPPPPRPLQPLTPTAAAAAAPGVERMNSTATTTTVVDAAAADRERIFIAANLYNVVDIWETWQTQVLALVEHREMNESQAKRAKEQLVGRSDGGGSGSDGSAVSLFLVPSLRGKAV</sequence>
<evidence type="ECO:0000313" key="1">
    <source>
        <dbReference type="EMBL" id="KAJ9092211.1"/>
    </source>
</evidence>
<keyword evidence="2" id="KW-1185">Reference proteome</keyword>
<protein>
    <submittedName>
        <fullName evidence="1">Uncharacterized protein</fullName>
    </submittedName>
</protein>
<evidence type="ECO:0000313" key="2">
    <source>
        <dbReference type="Proteomes" id="UP001227268"/>
    </source>
</evidence>
<proteinExistence type="predicted"/>